<dbReference type="PATRIC" id="fig|1263870.3.peg.3207"/>
<gene>
    <name evidence="1" type="ORF">RSSM_03017</name>
</gene>
<dbReference type="Proteomes" id="UP000011885">
    <property type="component" value="Unassembled WGS sequence"/>
</dbReference>
<name>M5U269_9BACT</name>
<sequence>MCTTGRTFTNDCVVENDVSDVVRFSVTCIRSNPITGGGHPEFSTAFDEWSFV</sequence>
<evidence type="ECO:0000313" key="1">
    <source>
        <dbReference type="EMBL" id="EMI55557.1"/>
    </source>
</evidence>
<evidence type="ECO:0000313" key="2">
    <source>
        <dbReference type="Proteomes" id="UP000011885"/>
    </source>
</evidence>
<reference evidence="1 2" key="1">
    <citation type="journal article" date="2013" name="Mar. Genomics">
        <title>Expression of sulfatases in Rhodopirellula baltica and the diversity of sulfatases in the genus Rhodopirellula.</title>
        <authorList>
            <person name="Wegner C.E."/>
            <person name="Richter-Heitmann T."/>
            <person name="Klindworth A."/>
            <person name="Klockow C."/>
            <person name="Richter M."/>
            <person name="Achstetter T."/>
            <person name="Glockner F.O."/>
            <person name="Harder J."/>
        </authorList>
    </citation>
    <scope>NUCLEOTIDE SEQUENCE [LARGE SCALE GENOMIC DNA]</scope>
    <source>
        <strain evidence="1 2">SM41</strain>
    </source>
</reference>
<proteinExistence type="predicted"/>
<protein>
    <submittedName>
        <fullName evidence="1">Uncharacterized protein</fullName>
    </submittedName>
</protein>
<dbReference type="AlphaFoldDB" id="M5U269"/>
<comment type="caution">
    <text evidence="1">The sequence shown here is derived from an EMBL/GenBank/DDBJ whole genome shotgun (WGS) entry which is preliminary data.</text>
</comment>
<dbReference type="EMBL" id="ANOH01000209">
    <property type="protein sequence ID" value="EMI55557.1"/>
    <property type="molecule type" value="Genomic_DNA"/>
</dbReference>
<organism evidence="1 2">
    <name type="scientific">Rhodopirellula sallentina SM41</name>
    <dbReference type="NCBI Taxonomy" id="1263870"/>
    <lineage>
        <taxon>Bacteria</taxon>
        <taxon>Pseudomonadati</taxon>
        <taxon>Planctomycetota</taxon>
        <taxon>Planctomycetia</taxon>
        <taxon>Pirellulales</taxon>
        <taxon>Pirellulaceae</taxon>
        <taxon>Rhodopirellula</taxon>
    </lineage>
</organism>
<keyword evidence="2" id="KW-1185">Reference proteome</keyword>
<accession>M5U269</accession>